<feature type="signal peptide" evidence="1">
    <location>
        <begin position="1"/>
        <end position="26"/>
    </location>
</feature>
<feature type="chain" id="PRO_5016307389" evidence="1">
    <location>
        <begin position="27"/>
        <end position="362"/>
    </location>
</feature>
<evidence type="ECO:0000313" key="2">
    <source>
        <dbReference type="EMBL" id="PWK60502.1"/>
    </source>
</evidence>
<organism evidence="2 3">
    <name type="scientific">Roseicyclus mahoneyensis</name>
    <dbReference type="NCBI Taxonomy" id="164332"/>
    <lineage>
        <taxon>Bacteria</taxon>
        <taxon>Pseudomonadati</taxon>
        <taxon>Pseudomonadota</taxon>
        <taxon>Alphaproteobacteria</taxon>
        <taxon>Rhodobacterales</taxon>
        <taxon>Roseobacteraceae</taxon>
        <taxon>Roseicyclus</taxon>
    </lineage>
</organism>
<comment type="caution">
    <text evidence="2">The sequence shown here is derived from an EMBL/GenBank/DDBJ whole genome shotgun (WGS) entry which is preliminary data.</text>
</comment>
<dbReference type="OrthoDB" id="7757523at2"/>
<dbReference type="EMBL" id="QGGW01000004">
    <property type="protein sequence ID" value="PWK60502.1"/>
    <property type="molecule type" value="Genomic_DNA"/>
</dbReference>
<keyword evidence="3" id="KW-1185">Reference proteome</keyword>
<accession>A0A316GM42</accession>
<name>A0A316GM42_9RHOB</name>
<protein>
    <submittedName>
        <fullName evidence="2">Uncharacterized protein</fullName>
    </submittedName>
</protein>
<reference evidence="2 3" key="1">
    <citation type="submission" date="2018-05" db="EMBL/GenBank/DDBJ databases">
        <title>Genomic Encyclopedia of Type Strains, Phase IV (KMG-IV): sequencing the most valuable type-strain genomes for metagenomic binning, comparative biology and taxonomic classification.</title>
        <authorList>
            <person name="Goeker M."/>
        </authorList>
    </citation>
    <scope>NUCLEOTIDE SEQUENCE [LARGE SCALE GENOMIC DNA]</scope>
    <source>
        <strain evidence="2 3">DSM 16097</strain>
    </source>
</reference>
<dbReference type="RefSeq" id="WP_146199974.1">
    <property type="nucleotide sequence ID" value="NZ_QGGW01000004.1"/>
</dbReference>
<dbReference type="AlphaFoldDB" id="A0A316GM42"/>
<sequence>MTVALHRRVMIPFALCLLLWPGIAGADTPSAGMRAALGAVPQGAIALEGPVPLQIEFGDPGALGAVVALQALHGAVSAPPEALALSRSLPGEMATATLLSAPDAFAAATGLVLGDLGPILTVSRSPERLTRLWIAPGAAARMVTTLVANGHDITGRQGDAVRLARGADFSIDLARREPANPFGGPLGQSTRFLVSEGLVLHAPATPILEAAISAVGPMLAEHPGLDALLNGLDAAADGAGGLVHALALLGVNGRDLLVADLAQGAEETGLLVIGVADTVTAERLAMRLSDRWHSVNSPITGQPLAALFDGPVTITAHPGAPASVTLRRSQPRDFAEQVFRNRPVESFQRLLLMGDLSALLAP</sequence>
<keyword evidence="1" id="KW-0732">Signal</keyword>
<evidence type="ECO:0000256" key="1">
    <source>
        <dbReference type="SAM" id="SignalP"/>
    </source>
</evidence>
<dbReference type="Proteomes" id="UP000245708">
    <property type="component" value="Unassembled WGS sequence"/>
</dbReference>
<evidence type="ECO:0000313" key="3">
    <source>
        <dbReference type="Proteomes" id="UP000245708"/>
    </source>
</evidence>
<gene>
    <name evidence="2" type="ORF">C7455_104138</name>
</gene>
<proteinExistence type="predicted"/>